<dbReference type="AlphaFoldDB" id="A0A8S8ZYK9"/>
<reference evidence="2 3" key="1">
    <citation type="submission" date="2017-07" db="EMBL/GenBank/DDBJ databases">
        <title>Genome sequence of the Sordaria macrospora wild type strain R19027.</title>
        <authorList>
            <person name="Nowrousian M."/>
            <person name="Teichert I."/>
            <person name="Kueck U."/>
        </authorList>
    </citation>
    <scope>NUCLEOTIDE SEQUENCE [LARGE SCALE GENOMIC DNA]</scope>
    <source>
        <strain evidence="2 3">R19027</strain>
        <tissue evidence="2">Mycelium</tissue>
    </source>
</reference>
<feature type="chain" id="PRO_5035849727" evidence="1">
    <location>
        <begin position="21"/>
        <end position="122"/>
    </location>
</feature>
<dbReference type="OMA" id="RMPEGCV"/>
<proteinExistence type="predicted"/>
<protein>
    <submittedName>
        <fullName evidence="2">Uncharacterized protein</fullName>
    </submittedName>
</protein>
<comment type="caution">
    <text evidence="2">The sequence shown here is derived from an EMBL/GenBank/DDBJ whole genome shotgun (WGS) entry which is preliminary data.</text>
</comment>
<evidence type="ECO:0000313" key="3">
    <source>
        <dbReference type="Proteomes" id="UP000433876"/>
    </source>
</evidence>
<feature type="signal peptide" evidence="1">
    <location>
        <begin position="1"/>
        <end position="20"/>
    </location>
</feature>
<gene>
    <name evidence="2" type="ORF">SMACR_04460</name>
</gene>
<evidence type="ECO:0000313" key="2">
    <source>
        <dbReference type="EMBL" id="KAA8634528.1"/>
    </source>
</evidence>
<accession>A0A8S8ZYK9</accession>
<dbReference type="VEuPathDB" id="FungiDB:SMAC_04460"/>
<sequence length="122" mass="13242">MQFSIATLLALAAAAPFTSAAGVLTRPKANEYKDTNCKDSSYGHNSYFLYDVTMDDTTNSVYLTNGYSVDGKQKGWYGYSEKSKNGGVCQGVNLGRMPEGCVKINEVAKLVGRVKCVESVYL</sequence>
<dbReference type="EMBL" id="NMPR01000021">
    <property type="protein sequence ID" value="KAA8634528.1"/>
    <property type="molecule type" value="Genomic_DNA"/>
</dbReference>
<organism evidence="2 3">
    <name type="scientific">Sordaria macrospora</name>
    <dbReference type="NCBI Taxonomy" id="5147"/>
    <lineage>
        <taxon>Eukaryota</taxon>
        <taxon>Fungi</taxon>
        <taxon>Dikarya</taxon>
        <taxon>Ascomycota</taxon>
        <taxon>Pezizomycotina</taxon>
        <taxon>Sordariomycetes</taxon>
        <taxon>Sordariomycetidae</taxon>
        <taxon>Sordariales</taxon>
        <taxon>Sordariaceae</taxon>
        <taxon>Sordaria</taxon>
    </lineage>
</organism>
<name>A0A8S8ZYK9_SORMA</name>
<keyword evidence="1" id="KW-0732">Signal</keyword>
<dbReference type="Proteomes" id="UP000433876">
    <property type="component" value="Unassembled WGS sequence"/>
</dbReference>
<evidence type="ECO:0000256" key="1">
    <source>
        <dbReference type="SAM" id="SignalP"/>
    </source>
</evidence>